<keyword evidence="2" id="KW-1185">Reference proteome</keyword>
<gene>
    <name evidence="1" type="ORF">LTR37_012873</name>
</gene>
<reference evidence="1" key="1">
    <citation type="submission" date="2023-07" db="EMBL/GenBank/DDBJ databases">
        <title>Black Yeasts Isolated from many extreme environments.</title>
        <authorList>
            <person name="Coleine C."/>
            <person name="Stajich J.E."/>
            <person name="Selbmann L."/>
        </authorList>
    </citation>
    <scope>NUCLEOTIDE SEQUENCE</scope>
    <source>
        <strain evidence="1">CCFEE 5714</strain>
    </source>
</reference>
<evidence type="ECO:0000313" key="1">
    <source>
        <dbReference type="EMBL" id="KAK3706172.1"/>
    </source>
</evidence>
<dbReference type="Proteomes" id="UP001281147">
    <property type="component" value="Unassembled WGS sequence"/>
</dbReference>
<sequence>MASQITLPFWPTTLDCLSWSKDNLIAVAGGEQVAILIPRLHEPGPDGTCWNSITFRANAFTADEVPLSDPLSFRNLSLGEELSLRHVQALCWSSPGLGRYGRCVLAVLSSNHVLSFWECDGKVNDGANWKRTVVVNHALRRYYHNADKPDGETEQKERERLQVYQRVRAFAWSQTMHDGLVPSDQSIPHTDCGYHLLAVSTEAGDIVLLRIVSPHSILRKKHSEWKVEVMHCFGVGDLASEALHSGLFVEEHDDRPLDNATSMADHLALGPWRQNDSGGCYISTTAFIANGRLFSIEVEGRRDQPSLGAEFKLTSQQPKHLNRSRSDMTGPLSFVPKTGSITAFAADDVYCIDTSAGPDQATSPTSHHLDDRWDEISGVAHTSTRSGSPQIQVASHLSSARAVTTALSVPFITDEVSKRPPWQAALKKSKTSFSAQFDWSGQVQERTWGIAASPLGDFVATAATFLPLDAIAYMMPHDQRTVINMTPATNGESDFLPVEGGTAHPFEVSSETLLFSLRNHLERHPATDDPESLVDLMLKTVNHAEDKSERSGDRPMSDDFRVLTRVCYIKQLLSTRPELVKERLRLIADIALKRSPDTSRVSKQVIQTLVLEVLKIAVHFPHYGVMSSKVYRVYEKLRSKLQPDTQSNKEVEDWSEDCHICHKAIPFESVKWARCETGHQLSRCGLTFLALEGPGITKYCNICSMQYLNEWTLPEFTGPAEDENIEVTELPMEDQRTPTTSDQAGPGAESASEEQPTEQLQSDWVHISHGLATSRESPGSLARMLFAVFDTCIYCGGNFAVR</sequence>
<comment type="caution">
    <text evidence="1">The sequence shown here is derived from an EMBL/GenBank/DDBJ whole genome shotgun (WGS) entry which is preliminary data.</text>
</comment>
<protein>
    <submittedName>
        <fullName evidence="1">Uncharacterized protein</fullName>
    </submittedName>
</protein>
<proteinExistence type="predicted"/>
<name>A0ACC3MZK9_9PEZI</name>
<organism evidence="1 2">
    <name type="scientific">Vermiconidia calcicola</name>
    <dbReference type="NCBI Taxonomy" id="1690605"/>
    <lineage>
        <taxon>Eukaryota</taxon>
        <taxon>Fungi</taxon>
        <taxon>Dikarya</taxon>
        <taxon>Ascomycota</taxon>
        <taxon>Pezizomycotina</taxon>
        <taxon>Dothideomycetes</taxon>
        <taxon>Dothideomycetidae</taxon>
        <taxon>Mycosphaerellales</taxon>
        <taxon>Extremaceae</taxon>
        <taxon>Vermiconidia</taxon>
    </lineage>
</organism>
<accession>A0ACC3MZK9</accession>
<evidence type="ECO:0000313" key="2">
    <source>
        <dbReference type="Proteomes" id="UP001281147"/>
    </source>
</evidence>
<dbReference type="EMBL" id="JAUTXU010000122">
    <property type="protein sequence ID" value="KAK3706172.1"/>
    <property type="molecule type" value="Genomic_DNA"/>
</dbReference>